<dbReference type="Pfam" id="PF00293">
    <property type="entry name" value="NUDIX"/>
    <property type="match status" value="1"/>
</dbReference>
<evidence type="ECO:0000256" key="4">
    <source>
        <dbReference type="RuleBase" id="RU003476"/>
    </source>
</evidence>
<dbReference type="PANTHER" id="PTHR43736:SF1">
    <property type="entry name" value="DIHYDRONEOPTERIN TRIPHOSPHATE DIPHOSPHATASE"/>
    <property type="match status" value="1"/>
</dbReference>
<name>A0A1X3CY44_9NEIS</name>
<keyword evidence="1 4" id="KW-0378">Hydrolase</keyword>
<dbReference type="GO" id="GO:0046656">
    <property type="term" value="P:folic acid biosynthetic process"/>
    <property type="evidence" value="ECO:0007669"/>
    <property type="project" value="InterPro"/>
</dbReference>
<feature type="domain" description="Nudix hydrolase" evidence="5">
    <location>
        <begin position="6"/>
        <end position="144"/>
    </location>
</feature>
<dbReference type="AlphaFoldDB" id="A0A1X3CY44"/>
<dbReference type="InterPro" id="IPR020084">
    <property type="entry name" value="NUDIX_hydrolase_CS"/>
</dbReference>
<dbReference type="InterPro" id="IPR020476">
    <property type="entry name" value="Nudix_hydrolase"/>
</dbReference>
<dbReference type="InterPro" id="IPR000086">
    <property type="entry name" value="NUDIX_hydrolase_dom"/>
</dbReference>
<evidence type="ECO:0000256" key="3">
    <source>
        <dbReference type="PIRSR" id="PIRSR603564-2"/>
    </source>
</evidence>
<feature type="binding site" evidence="3">
    <location>
        <position position="56"/>
    </location>
    <ligand>
        <name>Mg(2+)</name>
        <dbReference type="ChEBI" id="CHEBI:18420"/>
    </ligand>
</feature>
<keyword evidence="3" id="KW-0479">Metal-binding</keyword>
<dbReference type="InterPro" id="IPR003564">
    <property type="entry name" value="DHNTPase"/>
</dbReference>
<dbReference type="PROSITE" id="PS00893">
    <property type="entry name" value="NUDIX_BOX"/>
    <property type="match status" value="1"/>
</dbReference>
<dbReference type="GO" id="GO:0019177">
    <property type="term" value="F:dihydroneopterin triphosphate pyrophosphohydrolase activity"/>
    <property type="evidence" value="ECO:0007669"/>
    <property type="project" value="InterPro"/>
</dbReference>
<sequence length="146" mass="16468">MSQPKPLKQPVSVLVVLHDGAGQVLLLERADNAGFWQSVTGSIETGESLSETALREVWEETGIRLRAEDLNDWQESTVYEIYPHWRWRYPEGVTHNTEHIFSAVISKASSITLAEHVSYQWLPVEEAAEKVFSPSNRSAILSLAKH</sequence>
<dbReference type="PRINTS" id="PR00502">
    <property type="entry name" value="NUDIXFAMILY"/>
</dbReference>
<dbReference type="NCBIfam" id="NF006961">
    <property type="entry name" value="PRK09438.1"/>
    <property type="match status" value="1"/>
</dbReference>
<evidence type="ECO:0000259" key="5">
    <source>
        <dbReference type="PROSITE" id="PS51462"/>
    </source>
</evidence>
<dbReference type="EC" id="3.6.1.-" evidence="6"/>
<dbReference type="Proteomes" id="UP000279284">
    <property type="component" value="Chromosome"/>
</dbReference>
<evidence type="ECO:0000256" key="1">
    <source>
        <dbReference type="ARBA" id="ARBA00022801"/>
    </source>
</evidence>
<evidence type="ECO:0000256" key="2">
    <source>
        <dbReference type="PIRSR" id="PIRSR603564-1"/>
    </source>
</evidence>
<feature type="binding site" evidence="3">
    <location>
        <position position="60"/>
    </location>
    <ligand>
        <name>Mg(2+)</name>
        <dbReference type="ChEBI" id="CHEBI:18420"/>
    </ligand>
</feature>
<keyword evidence="7" id="KW-1185">Reference proteome</keyword>
<gene>
    <name evidence="6" type="primary">ntpA</name>
    <name evidence="6" type="ORF">NCTC10296_01999</name>
</gene>
<accession>A0A1X3CY44</accession>
<protein>
    <submittedName>
        <fullName evidence="6">dATP pyrophosphohydrolase</fullName>
        <ecNumber evidence="6">3.6.1.-</ecNumber>
    </submittedName>
</protein>
<feature type="binding site" evidence="2">
    <location>
        <position position="40"/>
    </location>
    <ligand>
        <name>substrate</name>
    </ligand>
</feature>
<dbReference type="KEGG" id="nci:NCTC10296_01999"/>
<evidence type="ECO:0000313" key="6">
    <source>
        <dbReference type="EMBL" id="VEF02828.1"/>
    </source>
</evidence>
<dbReference type="GO" id="GO:0008828">
    <property type="term" value="F:dATP diphosphatase activity"/>
    <property type="evidence" value="ECO:0007669"/>
    <property type="project" value="InterPro"/>
</dbReference>
<feature type="binding site" evidence="2">
    <location>
        <position position="29"/>
    </location>
    <ligand>
        <name>substrate</name>
    </ligand>
</feature>
<dbReference type="Gene3D" id="3.90.79.10">
    <property type="entry name" value="Nucleoside Triphosphate Pyrophosphohydrolase"/>
    <property type="match status" value="1"/>
</dbReference>
<dbReference type="PRINTS" id="PR01404">
    <property type="entry name" value="NPPPHYDRLASE"/>
</dbReference>
<dbReference type="SUPFAM" id="SSF55811">
    <property type="entry name" value="Nudix"/>
    <property type="match status" value="1"/>
</dbReference>
<dbReference type="OrthoDB" id="7066556at2"/>
<dbReference type="CDD" id="cd04664">
    <property type="entry name" value="NUDIX_DHNTPase_like"/>
    <property type="match status" value="1"/>
</dbReference>
<feature type="binding site" evidence="2">
    <location>
        <position position="8"/>
    </location>
    <ligand>
        <name>substrate</name>
    </ligand>
</feature>
<dbReference type="PROSITE" id="PS51462">
    <property type="entry name" value="NUDIX"/>
    <property type="match status" value="1"/>
</dbReference>
<comment type="similarity">
    <text evidence="4">Belongs to the Nudix hydrolase family.</text>
</comment>
<feature type="binding site" evidence="2">
    <location>
        <position position="133"/>
    </location>
    <ligand>
        <name>substrate</name>
    </ligand>
</feature>
<dbReference type="EMBL" id="LR134313">
    <property type="protein sequence ID" value="VEF02828.1"/>
    <property type="molecule type" value="Genomic_DNA"/>
</dbReference>
<dbReference type="InterPro" id="IPR015797">
    <property type="entry name" value="NUDIX_hydrolase-like_dom_sf"/>
</dbReference>
<dbReference type="GO" id="GO:0046872">
    <property type="term" value="F:metal ion binding"/>
    <property type="evidence" value="ECO:0007669"/>
    <property type="project" value="UniProtKB-KW"/>
</dbReference>
<dbReference type="STRING" id="493.BWD07_05125"/>
<dbReference type="RefSeq" id="WP_085416308.1">
    <property type="nucleotide sequence ID" value="NZ_CAUJPY010000004.1"/>
</dbReference>
<organism evidence="6 7">
    <name type="scientific">Neisseria canis</name>
    <dbReference type="NCBI Taxonomy" id="493"/>
    <lineage>
        <taxon>Bacteria</taxon>
        <taxon>Pseudomonadati</taxon>
        <taxon>Pseudomonadota</taxon>
        <taxon>Betaproteobacteria</taxon>
        <taxon>Neisseriales</taxon>
        <taxon>Neisseriaceae</taxon>
        <taxon>Neisseria</taxon>
    </lineage>
</organism>
<proteinExistence type="inferred from homology"/>
<keyword evidence="3" id="KW-0460">Magnesium</keyword>
<feature type="binding site" evidence="3">
    <location>
        <position position="115"/>
    </location>
    <ligand>
        <name>Mg(2+)</name>
        <dbReference type="ChEBI" id="CHEBI:18420"/>
    </ligand>
</feature>
<dbReference type="PANTHER" id="PTHR43736">
    <property type="entry name" value="ADP-RIBOSE PYROPHOSPHATASE"/>
    <property type="match status" value="1"/>
</dbReference>
<comment type="cofactor">
    <cofactor evidence="3">
        <name>Mg(2+)</name>
        <dbReference type="ChEBI" id="CHEBI:18420"/>
    </cofactor>
    <text evidence="3">Binds 1 Mg(2+) ion per subunit.</text>
</comment>
<evidence type="ECO:0000313" key="7">
    <source>
        <dbReference type="Proteomes" id="UP000279284"/>
    </source>
</evidence>
<reference evidence="6 7" key="1">
    <citation type="submission" date="2018-12" db="EMBL/GenBank/DDBJ databases">
        <authorList>
            <consortium name="Pathogen Informatics"/>
        </authorList>
    </citation>
    <scope>NUCLEOTIDE SEQUENCE [LARGE SCALE GENOMIC DNA]</scope>
    <source>
        <strain evidence="6 7">NCTC10296</strain>
    </source>
</reference>